<keyword evidence="3" id="KW-0547">Nucleotide-binding</keyword>
<feature type="compositionally biased region" description="Acidic residues" evidence="8">
    <location>
        <begin position="56"/>
        <end position="66"/>
    </location>
</feature>
<feature type="domain" description="AAA+ ATPase" evidence="9">
    <location>
        <begin position="957"/>
        <end position="1091"/>
    </location>
</feature>
<dbReference type="InterPro" id="IPR013830">
    <property type="entry name" value="SGNH_hydro"/>
</dbReference>
<comment type="subcellular location">
    <subcellularLocation>
        <location evidence="1">Nucleus</location>
    </subcellularLocation>
</comment>
<keyword evidence="4" id="KW-0378">Hydrolase</keyword>
<feature type="compositionally biased region" description="Polar residues" evidence="8">
    <location>
        <begin position="1394"/>
        <end position="1438"/>
    </location>
</feature>
<feature type="compositionally biased region" description="Basic residues" evidence="8">
    <location>
        <begin position="148"/>
        <end position="157"/>
    </location>
</feature>
<evidence type="ECO:0000256" key="6">
    <source>
        <dbReference type="ARBA" id="ARBA00023117"/>
    </source>
</evidence>
<feature type="compositionally biased region" description="Low complexity" evidence="8">
    <location>
        <begin position="1365"/>
        <end position="1374"/>
    </location>
</feature>
<feature type="compositionally biased region" description="Polar residues" evidence="8">
    <location>
        <begin position="554"/>
        <end position="566"/>
    </location>
</feature>
<dbReference type="Pfam" id="PF00004">
    <property type="entry name" value="AAA"/>
    <property type="match status" value="2"/>
</dbReference>
<dbReference type="Pfam" id="PF17862">
    <property type="entry name" value="AAA_lid_3"/>
    <property type="match status" value="1"/>
</dbReference>
<feature type="compositionally biased region" description="Polar residues" evidence="8">
    <location>
        <begin position="1511"/>
        <end position="1522"/>
    </location>
</feature>
<dbReference type="InterPro" id="IPR003593">
    <property type="entry name" value="AAA+_ATPase"/>
</dbReference>
<dbReference type="GO" id="GO:0006334">
    <property type="term" value="P:nucleosome assembly"/>
    <property type="evidence" value="ECO:0007669"/>
    <property type="project" value="TreeGrafter"/>
</dbReference>
<protein>
    <recommendedName>
        <fullName evidence="9">AAA+ ATPase domain-containing protein</fullName>
    </recommendedName>
</protein>
<keyword evidence="6" id="KW-0103">Bromodomain</keyword>
<dbReference type="EMBL" id="JAAMPI010000122">
    <property type="protein sequence ID" value="KAF4635397.1"/>
    <property type="molecule type" value="Genomic_DNA"/>
</dbReference>
<dbReference type="Gene3D" id="3.40.50.300">
    <property type="entry name" value="P-loop containing nucleotide triphosphate hydrolases"/>
    <property type="match status" value="2"/>
</dbReference>
<dbReference type="SMART" id="SM00382">
    <property type="entry name" value="AAA"/>
    <property type="match status" value="2"/>
</dbReference>
<dbReference type="GO" id="GO:0005634">
    <property type="term" value="C:nucleus"/>
    <property type="evidence" value="ECO:0007669"/>
    <property type="project" value="UniProtKB-SubCell"/>
</dbReference>
<dbReference type="FunFam" id="3.40.50.300:FF:001218">
    <property type="entry name" value="AAA family ATPase, putative"/>
    <property type="match status" value="1"/>
</dbReference>
<feature type="compositionally biased region" description="Acidic residues" evidence="8">
    <location>
        <begin position="427"/>
        <end position="437"/>
    </location>
</feature>
<dbReference type="InterPro" id="IPR041569">
    <property type="entry name" value="AAA_lid_3"/>
</dbReference>
<feature type="compositionally biased region" description="Basic and acidic residues" evidence="8">
    <location>
        <begin position="1"/>
        <end position="16"/>
    </location>
</feature>
<evidence type="ECO:0000256" key="1">
    <source>
        <dbReference type="ARBA" id="ARBA00004123"/>
    </source>
</evidence>
<dbReference type="InterPro" id="IPR003959">
    <property type="entry name" value="ATPase_AAA_core"/>
</dbReference>
<gene>
    <name evidence="10" type="ORF">G7Y89_g2701</name>
</gene>
<feature type="compositionally biased region" description="Acidic residues" evidence="8">
    <location>
        <begin position="103"/>
        <end position="119"/>
    </location>
</feature>
<keyword evidence="7" id="KW-0539">Nucleus</keyword>
<dbReference type="Pfam" id="PF13472">
    <property type="entry name" value="Lipase_GDSL_2"/>
    <property type="match status" value="1"/>
</dbReference>
<dbReference type="GO" id="GO:0005524">
    <property type="term" value="F:ATP binding"/>
    <property type="evidence" value="ECO:0007669"/>
    <property type="project" value="UniProtKB-KW"/>
</dbReference>
<evidence type="ECO:0000256" key="3">
    <source>
        <dbReference type="ARBA" id="ARBA00022741"/>
    </source>
</evidence>
<evidence type="ECO:0000256" key="2">
    <source>
        <dbReference type="ARBA" id="ARBA00006914"/>
    </source>
</evidence>
<feature type="compositionally biased region" description="Basic residues" evidence="8">
    <location>
        <begin position="30"/>
        <end position="51"/>
    </location>
</feature>
<dbReference type="GO" id="GO:0016887">
    <property type="term" value="F:ATP hydrolysis activity"/>
    <property type="evidence" value="ECO:0007669"/>
    <property type="project" value="InterPro"/>
</dbReference>
<dbReference type="Proteomes" id="UP000566819">
    <property type="component" value="Unassembled WGS sequence"/>
</dbReference>
<dbReference type="Gene3D" id="3.40.50.1110">
    <property type="entry name" value="SGNH hydrolase"/>
    <property type="match status" value="1"/>
</dbReference>
<organism evidence="10 11">
    <name type="scientific">Cudoniella acicularis</name>
    <dbReference type="NCBI Taxonomy" id="354080"/>
    <lineage>
        <taxon>Eukaryota</taxon>
        <taxon>Fungi</taxon>
        <taxon>Dikarya</taxon>
        <taxon>Ascomycota</taxon>
        <taxon>Pezizomycotina</taxon>
        <taxon>Leotiomycetes</taxon>
        <taxon>Helotiales</taxon>
        <taxon>Tricladiaceae</taxon>
        <taxon>Cudoniella</taxon>
    </lineage>
</organism>
<dbReference type="CDD" id="cd05491">
    <property type="entry name" value="Bromo_TBP7_like"/>
    <property type="match status" value="1"/>
</dbReference>
<dbReference type="GO" id="GO:0006337">
    <property type="term" value="P:nucleosome disassembly"/>
    <property type="evidence" value="ECO:0007669"/>
    <property type="project" value="TreeGrafter"/>
</dbReference>
<dbReference type="SUPFAM" id="SSF52266">
    <property type="entry name" value="SGNH hydrolase"/>
    <property type="match status" value="1"/>
</dbReference>
<feature type="region of interest" description="Disordered" evidence="8">
    <location>
        <begin position="1307"/>
        <end position="1588"/>
    </location>
</feature>
<reference evidence="10 11" key="1">
    <citation type="submission" date="2020-03" db="EMBL/GenBank/DDBJ databases">
        <title>Draft Genome Sequence of Cudoniella acicularis.</title>
        <authorList>
            <person name="Buettner E."/>
            <person name="Kellner H."/>
        </authorList>
    </citation>
    <scope>NUCLEOTIDE SEQUENCE [LARGE SCALE GENOMIC DNA]</scope>
    <source>
        <strain evidence="10 11">DSM 108380</strain>
    </source>
</reference>
<feature type="compositionally biased region" description="Acidic residues" evidence="8">
    <location>
        <begin position="373"/>
        <end position="385"/>
    </location>
</feature>
<evidence type="ECO:0000313" key="11">
    <source>
        <dbReference type="Proteomes" id="UP000566819"/>
    </source>
</evidence>
<feature type="compositionally biased region" description="Basic residues" evidence="8">
    <location>
        <begin position="352"/>
        <end position="361"/>
    </location>
</feature>
<comment type="similarity">
    <text evidence="2">Belongs to the AAA ATPase family.</text>
</comment>
<feature type="compositionally biased region" description="Pro residues" evidence="8">
    <location>
        <begin position="1551"/>
        <end position="1561"/>
    </location>
</feature>
<dbReference type="OrthoDB" id="5421at2759"/>
<evidence type="ECO:0000259" key="9">
    <source>
        <dbReference type="SMART" id="SM00382"/>
    </source>
</evidence>
<feature type="region of interest" description="Disordered" evidence="8">
    <location>
        <begin position="538"/>
        <end position="566"/>
    </location>
</feature>
<feature type="region of interest" description="Disordered" evidence="8">
    <location>
        <begin position="1"/>
        <end position="510"/>
    </location>
</feature>
<keyword evidence="11" id="KW-1185">Reference proteome</keyword>
<feature type="compositionally biased region" description="Polar residues" evidence="8">
    <location>
        <begin position="1337"/>
        <end position="1346"/>
    </location>
</feature>
<feature type="compositionally biased region" description="Polar residues" evidence="8">
    <location>
        <begin position="1471"/>
        <end position="1496"/>
    </location>
</feature>
<dbReference type="SUPFAM" id="SSF52540">
    <property type="entry name" value="P-loop containing nucleoside triphosphate hydrolases"/>
    <property type="match status" value="2"/>
</dbReference>
<feature type="compositionally biased region" description="Low complexity" evidence="8">
    <location>
        <begin position="1532"/>
        <end position="1550"/>
    </location>
</feature>
<evidence type="ECO:0000256" key="4">
    <source>
        <dbReference type="ARBA" id="ARBA00022801"/>
    </source>
</evidence>
<dbReference type="CDD" id="cd01833">
    <property type="entry name" value="XynB_like"/>
    <property type="match status" value="1"/>
</dbReference>
<feature type="compositionally biased region" description="Acidic residues" evidence="8">
    <location>
        <begin position="135"/>
        <end position="144"/>
    </location>
</feature>
<feature type="region of interest" description="Disordered" evidence="8">
    <location>
        <begin position="2042"/>
        <end position="2064"/>
    </location>
</feature>
<keyword evidence="5" id="KW-0067">ATP-binding</keyword>
<feature type="compositionally biased region" description="Acidic residues" evidence="8">
    <location>
        <begin position="304"/>
        <end position="315"/>
    </location>
</feature>
<sequence>MPVKRRDNFDPNKSDSADTDFDPTSSAPRKPSRKSRSHKKASGGTKKRTKYRGSDISDDDVDDSLDELSISQPSEDEDVEINEMTGRAVRQAAKKSANYAEDSNSDVEEDLINETDDSDAMPKKRTGKRSRPQLEEEDDEEEEEMPSKRPKRSRIVKLKISTPQPSRTTRGGSAARRRGSTLEPLSAGIATRRATRATSEAGEEPIALSDSGRHVIRAGHSPEPIGRRATRGAKGVKQPAATIKEELHESSSHEQAEDTTMGIEIAGTDEQEEAEATVDAPAEGDGDEEEVADPGQGAAQTAVDAEDDDDDDDDVPVIRRTRGSRAGLVVSDLPVEDVEDTTAAQSAGGSRRLTRGSKSKPPKAPADASSDFEPPEDSPDEELTDSEAKKNQEKEDEYESSAGRRGRRATQPKSKSSSRRRQSPGSEADELDEDELAEELHDLKAGSRRRRAPRESSQIVYERSGRARKPVDYSIKPMDQIYAMDEDGEDAAPTPSRRAKGGKNGPSQAWERNLYTTFGPFGGGGGPAPAIGGPWGTGAAGGVDSDSSDDETMQRPSNIGGNVGMTPTSAMPPGLLPGLGQTNPTEPIAGLSGTPANLGKIKSQKALADADPLGVDQNVDFSKIGGLQGHIDKLKEMVQMPLLYPEFFLKFHVTPPRGVLFHGPPGTGKTLLARALAANVGTGGRKITFYMRKGADALSKWVGEAERQLRLLFEEARKTQPSIIFFDEIDGLAPVRSSKQEQIHASIVSTLLALMDGMDGRGQVIVIGATNRPDNIDPALRRPGRFDREFYFPLPDMDGRKSIINIHTQDWGIDDAFKNRLAHLTKGYGGADLRALCTEAALNAMQRTYPQIYSSDDKLIVDPNKVKIGAKDFMISLKQMIPSSERSTSSGATPLPKRIEPLLRGQLKKIEGILDGLIPIKKKITALEEAMYEQYEDDDHGFGREVMQQEFETSRVFRPRLLIGGEPGMGQTYLGGAILNHFEGLHVQSFDLPTIFSDSTRNPEATIVQLFAEVKRHKPSVIYIPGVDTWYRTLSQAQIETFVDLLGAIPPSDPVLVLGIINTTPDKVDPDMLRDLFSYSRKNRITIERPSKKNREEFFATIIDYVQKTPKDFPEPLNRKKRKLEVLQIAPPPPPKEPTKEEIKAQKKRDHQLLNLLKVQIQPIMDQIHRKYRKFRVPVIPQSQIQYLLDELDPNFVRPDIPQFRPFEFDTDKDGVKGLRETSSGKFFYNLETTTIEERLSNGFYARPKDFLADIRSLAKDSKHIGDKDRTLRANELLANVEVDIATIEAQPAFADCENVYRRQLQRTKEREEKHKKRTAAEAGFEPIVRSDIEESGLNSQSQSGPLTLGEPIPGRRPALSTPAHGSSGLSNGHSSEHITNGTSVPSRVEDIQMSGTDDQPQDSQASQGMQPPSQFHSMTTAPFSGPNATSQISQRSAFQEIPHDTSPSALINDASTTTSGKKTSEGWSTQTNGVSHGQSSSPLDRPAQDSQLPDTQQNASQRQSQQGASDPSSEEQWTHSQAHGLIRGNLQGYSQSPSSGSQYSQNQNPAVPPFNGPPRFPTSTSKPAGLANLLNDSPVEPNSSQMSSQKEFIFDEYFLDDLLRRLVEGSSGCSIEQLEQINRELMETLWRLRGEWNRNKVAAELVGVFNETISDIEEMQRVLQASQPSANTTSIPFRIMAVGASVTFGVGSTTGDSYRKDLEDLLVGSGETVAYVGTKRNGNFTDNAVEATPGFVIAQIGVAARAAVPKFKPNLVLLDIGTNNCNRGGTVPDAGANVTSLIEDIFTLSPGTTVILTTILVNSVATQDACRVDINKQYTALATSLQAKGAKLVLVDMRSPAGPLVTDLADGRHPNDVGYVKMANVWNQGVQEVVSKGFLTQASTNSTSSSGMSSNATKVASATISSSGNPTAATTATSFKSAGTRVTGIALFASLFTSTFFVLSISKVFYQARRLPVSAVSTEPPTLEAKESLAVDSCAKSIVDGVINSLRIQKRRYMELPHDGHGCRGTPKRLDTEREAYLATAQQLHNLLANSIVASSTPVHTATPSPPSSSARTPRLSLDSFNLKDSDGVPSVAKTSFVSGEDDDADDNDEALYVQDLLTTTTSDGENLRRHLKEYKWNDDAHEVLNSLFTKTGRLKHENVFAGGEVPVEEGAHYSLYQVFDVGNDRSPLLLHANTAVFKHMLKDQAVWNLIKDINADTTRLRQAVGRITILREPSPLVFGSIHLTMSNFFDIDEIFTPWFNKEVLRHT</sequence>
<dbReference type="InterPro" id="IPR003960">
    <property type="entry name" value="ATPase_AAA_CS"/>
</dbReference>
<evidence type="ECO:0000256" key="5">
    <source>
        <dbReference type="ARBA" id="ARBA00022840"/>
    </source>
</evidence>
<dbReference type="InterPro" id="IPR036514">
    <property type="entry name" value="SGNH_hydro_sf"/>
</dbReference>
<dbReference type="GO" id="GO:0003682">
    <property type="term" value="F:chromatin binding"/>
    <property type="evidence" value="ECO:0007669"/>
    <property type="project" value="TreeGrafter"/>
</dbReference>
<evidence type="ECO:0000256" key="7">
    <source>
        <dbReference type="ARBA" id="ARBA00023242"/>
    </source>
</evidence>
<feature type="compositionally biased region" description="Low complexity" evidence="8">
    <location>
        <begin position="1456"/>
        <end position="1470"/>
    </location>
</feature>
<dbReference type="PANTHER" id="PTHR23069:SF0">
    <property type="entry name" value="TAT-BINDING HOMOLOG 7"/>
    <property type="match status" value="1"/>
</dbReference>
<name>A0A8H4W699_9HELO</name>
<feature type="domain" description="AAA+ ATPase" evidence="9">
    <location>
        <begin position="655"/>
        <end position="796"/>
    </location>
</feature>
<evidence type="ECO:0000256" key="8">
    <source>
        <dbReference type="SAM" id="MobiDB-lite"/>
    </source>
</evidence>
<feature type="compositionally biased region" description="Acidic residues" evidence="8">
    <location>
        <begin position="267"/>
        <end position="292"/>
    </location>
</feature>
<feature type="compositionally biased region" description="Basic residues" evidence="8">
    <location>
        <begin position="404"/>
        <end position="422"/>
    </location>
</feature>
<dbReference type="PANTHER" id="PTHR23069">
    <property type="entry name" value="AAA DOMAIN-CONTAINING"/>
    <property type="match status" value="1"/>
</dbReference>
<dbReference type="InterPro" id="IPR027417">
    <property type="entry name" value="P-loop_NTPase"/>
</dbReference>
<dbReference type="Gene3D" id="1.10.8.60">
    <property type="match status" value="1"/>
</dbReference>
<feature type="compositionally biased region" description="Low complexity" evidence="8">
    <location>
        <begin position="1497"/>
        <end position="1510"/>
    </location>
</feature>
<dbReference type="InterPro" id="IPR045199">
    <property type="entry name" value="ATAD2-like"/>
</dbReference>
<feature type="compositionally biased region" description="Basic and acidic residues" evidence="8">
    <location>
        <begin position="243"/>
        <end position="256"/>
    </location>
</feature>
<dbReference type="GO" id="GO:0042393">
    <property type="term" value="F:histone binding"/>
    <property type="evidence" value="ECO:0007669"/>
    <property type="project" value="TreeGrafter"/>
</dbReference>
<dbReference type="GO" id="GO:0045815">
    <property type="term" value="P:transcription initiation-coupled chromatin remodeling"/>
    <property type="evidence" value="ECO:0007669"/>
    <property type="project" value="TreeGrafter"/>
</dbReference>
<dbReference type="PROSITE" id="PS00674">
    <property type="entry name" value="AAA"/>
    <property type="match status" value="1"/>
</dbReference>
<evidence type="ECO:0000313" key="10">
    <source>
        <dbReference type="EMBL" id="KAF4635397.1"/>
    </source>
</evidence>
<dbReference type="PRINTS" id="PR00830">
    <property type="entry name" value="ENDOLAPTASE"/>
</dbReference>
<accession>A0A8H4W699</accession>
<dbReference type="FunFam" id="3.40.50.300:FF:000061">
    <property type="entry name" value="ATPase family, AAA domain-containing 2"/>
    <property type="match status" value="1"/>
</dbReference>
<feature type="compositionally biased region" description="Low complexity" evidence="8">
    <location>
        <begin position="2042"/>
        <end position="2059"/>
    </location>
</feature>
<proteinExistence type="inferred from homology"/>
<comment type="caution">
    <text evidence="10">The sequence shown here is derived from an EMBL/GenBank/DDBJ whole genome shotgun (WGS) entry which is preliminary data.</text>
</comment>